<dbReference type="SUPFAM" id="SSF143081">
    <property type="entry name" value="BB1717-like"/>
    <property type="match status" value="1"/>
</dbReference>
<evidence type="ECO:0000256" key="3">
    <source>
        <dbReference type="ARBA" id="ARBA00022763"/>
    </source>
</evidence>
<dbReference type="EC" id="3.4.-.-" evidence="8"/>
<keyword evidence="6" id="KW-0238">DNA-binding</keyword>
<dbReference type="Gene3D" id="3.90.1680.10">
    <property type="entry name" value="SOS response associated peptidase-like"/>
    <property type="match status" value="1"/>
</dbReference>
<reference evidence="9 10" key="1">
    <citation type="submission" date="2023-04" db="EMBL/GenBank/DDBJ databases">
        <title>Fusibacter bizertensis strain WBS, isolated from littoral bottom sediments of the Arctic seas - biochemical and genomic analysis.</title>
        <authorList>
            <person name="Brioukhanov A.L."/>
        </authorList>
    </citation>
    <scope>NUCLEOTIDE SEQUENCE [LARGE SCALE GENOMIC DNA]</scope>
    <source>
        <strain evidence="9 10">WBS</strain>
    </source>
</reference>
<accession>A0ABT6NGG3</accession>
<comment type="similarity">
    <text evidence="1 8">Belongs to the SOS response-associated peptidase family.</text>
</comment>
<protein>
    <recommendedName>
        <fullName evidence="8">Abasic site processing protein</fullName>
        <ecNumber evidence="8">3.4.-.-</ecNumber>
    </recommendedName>
</protein>
<keyword evidence="3" id="KW-0227">DNA damage</keyword>
<dbReference type="InterPro" id="IPR036590">
    <property type="entry name" value="SRAP-like"/>
</dbReference>
<evidence type="ECO:0000256" key="1">
    <source>
        <dbReference type="ARBA" id="ARBA00008136"/>
    </source>
</evidence>
<dbReference type="PANTHER" id="PTHR13604:SF0">
    <property type="entry name" value="ABASIC SITE PROCESSING PROTEIN HMCES"/>
    <property type="match status" value="1"/>
</dbReference>
<evidence type="ECO:0000256" key="5">
    <source>
        <dbReference type="ARBA" id="ARBA00023124"/>
    </source>
</evidence>
<evidence type="ECO:0000256" key="2">
    <source>
        <dbReference type="ARBA" id="ARBA00022670"/>
    </source>
</evidence>
<dbReference type="RefSeq" id="WP_281095420.1">
    <property type="nucleotide sequence ID" value="NZ_JARYZI010000013.1"/>
</dbReference>
<sequence>MCGRFYLDADAEFLLNYFKIKYEPKIHVPEAVIFPTQSTPVVIQSKGERRIGLMQWGLRLPKVGRPIINSRAETISSKPLFKASFDKRRCIVPANGFFEWSEFTDDKKKPKYTVELPNQPIMCMAGIYTKQKDETGEENWRFSIVTREANASMGTIHHRMPLILEASGIDLWLNPESDYDELDRLLSYDIGDLMLNLVPQNSGDFNQLTIDT</sequence>
<evidence type="ECO:0000256" key="6">
    <source>
        <dbReference type="ARBA" id="ARBA00023125"/>
    </source>
</evidence>
<evidence type="ECO:0000256" key="7">
    <source>
        <dbReference type="ARBA" id="ARBA00023239"/>
    </source>
</evidence>
<gene>
    <name evidence="9" type="ORF">QE109_15295</name>
</gene>
<keyword evidence="5" id="KW-0190">Covalent protein-DNA linkage</keyword>
<dbReference type="InterPro" id="IPR003738">
    <property type="entry name" value="SRAP"/>
</dbReference>
<keyword evidence="2 8" id="KW-0645">Protease</keyword>
<proteinExistence type="inferred from homology"/>
<evidence type="ECO:0000256" key="8">
    <source>
        <dbReference type="RuleBase" id="RU364100"/>
    </source>
</evidence>
<evidence type="ECO:0000313" key="9">
    <source>
        <dbReference type="EMBL" id="MDH8679523.1"/>
    </source>
</evidence>
<dbReference type="EMBL" id="JARYZI010000013">
    <property type="protein sequence ID" value="MDH8679523.1"/>
    <property type="molecule type" value="Genomic_DNA"/>
</dbReference>
<keyword evidence="7" id="KW-0456">Lyase</keyword>
<comment type="caution">
    <text evidence="9">The sequence shown here is derived from an EMBL/GenBank/DDBJ whole genome shotgun (WGS) entry which is preliminary data.</text>
</comment>
<name>A0ABT6NGG3_9FIRM</name>
<dbReference type="Proteomes" id="UP001158045">
    <property type="component" value="Unassembled WGS sequence"/>
</dbReference>
<keyword evidence="4 8" id="KW-0378">Hydrolase</keyword>
<dbReference type="PANTHER" id="PTHR13604">
    <property type="entry name" value="DC12-RELATED"/>
    <property type="match status" value="1"/>
</dbReference>
<evidence type="ECO:0000313" key="10">
    <source>
        <dbReference type="Proteomes" id="UP001158045"/>
    </source>
</evidence>
<evidence type="ECO:0000256" key="4">
    <source>
        <dbReference type="ARBA" id="ARBA00022801"/>
    </source>
</evidence>
<organism evidence="9 10">
    <name type="scientific">Fusibacter bizertensis</name>
    <dbReference type="NCBI Taxonomy" id="1488331"/>
    <lineage>
        <taxon>Bacteria</taxon>
        <taxon>Bacillati</taxon>
        <taxon>Bacillota</taxon>
        <taxon>Clostridia</taxon>
        <taxon>Eubacteriales</taxon>
        <taxon>Eubacteriales Family XII. Incertae Sedis</taxon>
        <taxon>Fusibacter</taxon>
    </lineage>
</organism>
<keyword evidence="10" id="KW-1185">Reference proteome</keyword>
<dbReference type="Pfam" id="PF02586">
    <property type="entry name" value="SRAP"/>
    <property type="match status" value="1"/>
</dbReference>